<sequence>MKSAIFQCAGGGLSQEQRLAALEKQLSSNDVALVVCPELFLSGYAVGDQLIALAENLDKGRFRQAISGLANRYSTAIVYGYPERANDTIYNSAACIDANGEVIANHRKLLLPPGFESDYFSSGTQPTLFELNSLRCAILICYDAEYPEAIRAMAEAGVQLIIVPTALVKNWAVVARKVMPTRAFENGVWLMYANHAGAEGDLNYLGESCIIAPDGQDAARAGDNEAFIITEITADKVVASQQRLPYLQGVKALRQTLKDAILQE</sequence>
<keyword evidence="1 3" id="KW-0378">Hydrolase</keyword>
<evidence type="ECO:0000313" key="3">
    <source>
        <dbReference type="EMBL" id="PWQ99212.1"/>
    </source>
</evidence>
<dbReference type="PROSITE" id="PS50263">
    <property type="entry name" value="CN_HYDROLASE"/>
    <property type="match status" value="1"/>
</dbReference>
<comment type="caution">
    <text evidence="3">The sequence shown here is derived from an EMBL/GenBank/DDBJ whole genome shotgun (WGS) entry which is preliminary data.</text>
</comment>
<dbReference type="SUPFAM" id="SSF56317">
    <property type="entry name" value="Carbon-nitrogen hydrolase"/>
    <property type="match status" value="1"/>
</dbReference>
<reference evidence="3 4" key="1">
    <citation type="submission" date="2018-05" db="EMBL/GenBank/DDBJ databases">
        <title>Leucothrix arctica sp. nov., isolated from Arctic seawater.</title>
        <authorList>
            <person name="Choi A."/>
            <person name="Baek K."/>
        </authorList>
    </citation>
    <scope>NUCLEOTIDE SEQUENCE [LARGE SCALE GENOMIC DNA]</scope>
    <source>
        <strain evidence="3 4">JCM 18388</strain>
    </source>
</reference>
<accession>A0A317CSB8</accession>
<dbReference type="RefSeq" id="WP_109836973.1">
    <property type="nucleotide sequence ID" value="NZ_QGKM01000013.1"/>
</dbReference>
<keyword evidence="4" id="KW-1185">Reference proteome</keyword>
<dbReference type="PANTHER" id="PTHR43674:SF2">
    <property type="entry name" value="BETA-UREIDOPROPIONASE"/>
    <property type="match status" value="1"/>
</dbReference>
<gene>
    <name evidence="3" type="ORF">DKW60_07235</name>
</gene>
<dbReference type="EMBL" id="QGKM01000013">
    <property type="protein sequence ID" value="PWQ99212.1"/>
    <property type="molecule type" value="Genomic_DNA"/>
</dbReference>
<dbReference type="Gene3D" id="3.60.110.10">
    <property type="entry name" value="Carbon-nitrogen hydrolase"/>
    <property type="match status" value="1"/>
</dbReference>
<dbReference type="PANTHER" id="PTHR43674">
    <property type="entry name" value="NITRILASE C965.09-RELATED"/>
    <property type="match status" value="1"/>
</dbReference>
<protein>
    <submittedName>
        <fullName evidence="3">Hydrolase</fullName>
    </submittedName>
</protein>
<dbReference type="GO" id="GO:0016811">
    <property type="term" value="F:hydrolase activity, acting on carbon-nitrogen (but not peptide) bonds, in linear amides"/>
    <property type="evidence" value="ECO:0007669"/>
    <property type="project" value="UniProtKB-ARBA"/>
</dbReference>
<dbReference type="CDD" id="cd07576">
    <property type="entry name" value="R-amidase_like"/>
    <property type="match status" value="1"/>
</dbReference>
<dbReference type="Proteomes" id="UP000245539">
    <property type="component" value="Unassembled WGS sequence"/>
</dbReference>
<dbReference type="Pfam" id="PF00795">
    <property type="entry name" value="CN_hydrolase"/>
    <property type="match status" value="1"/>
</dbReference>
<evidence type="ECO:0000259" key="2">
    <source>
        <dbReference type="PROSITE" id="PS50263"/>
    </source>
</evidence>
<dbReference type="InterPro" id="IPR050345">
    <property type="entry name" value="Aliph_Amidase/BUP"/>
</dbReference>
<organism evidence="3 4">
    <name type="scientific">Leucothrix pacifica</name>
    <dbReference type="NCBI Taxonomy" id="1247513"/>
    <lineage>
        <taxon>Bacteria</taxon>
        <taxon>Pseudomonadati</taxon>
        <taxon>Pseudomonadota</taxon>
        <taxon>Gammaproteobacteria</taxon>
        <taxon>Thiotrichales</taxon>
        <taxon>Thiotrichaceae</taxon>
        <taxon>Leucothrix</taxon>
    </lineage>
</organism>
<feature type="domain" description="CN hydrolase" evidence="2">
    <location>
        <begin position="1"/>
        <end position="234"/>
    </location>
</feature>
<dbReference type="InterPro" id="IPR003010">
    <property type="entry name" value="C-N_Hydrolase"/>
</dbReference>
<dbReference type="InterPro" id="IPR036526">
    <property type="entry name" value="C-N_Hydrolase_sf"/>
</dbReference>
<dbReference type="InterPro" id="IPR044083">
    <property type="entry name" value="RamA-like"/>
</dbReference>
<dbReference type="AlphaFoldDB" id="A0A317CSB8"/>
<name>A0A317CSB8_9GAMM</name>
<evidence type="ECO:0000256" key="1">
    <source>
        <dbReference type="ARBA" id="ARBA00022801"/>
    </source>
</evidence>
<dbReference type="OrthoDB" id="9811121at2"/>
<evidence type="ECO:0000313" key="4">
    <source>
        <dbReference type="Proteomes" id="UP000245539"/>
    </source>
</evidence>
<proteinExistence type="predicted"/>